<comment type="similarity">
    <text evidence="3">Belongs to the SPC110 family.</text>
</comment>
<gene>
    <name evidence="14" type="ORF">HG535_0C03970</name>
</gene>
<feature type="coiled-coil region" evidence="11">
    <location>
        <begin position="144"/>
        <end position="583"/>
    </location>
</feature>
<evidence type="ECO:0000256" key="5">
    <source>
        <dbReference type="ARBA" id="ARBA00022490"/>
    </source>
</evidence>
<evidence type="ECO:0000256" key="3">
    <source>
        <dbReference type="ARBA" id="ARBA00005853"/>
    </source>
</evidence>
<organism evidence="14 15">
    <name type="scientific">Zygotorulaspora mrakii</name>
    <name type="common">Zygosaccharomyces mrakii</name>
    <dbReference type="NCBI Taxonomy" id="42260"/>
    <lineage>
        <taxon>Eukaryota</taxon>
        <taxon>Fungi</taxon>
        <taxon>Dikarya</taxon>
        <taxon>Ascomycota</taxon>
        <taxon>Saccharomycotina</taxon>
        <taxon>Saccharomycetes</taxon>
        <taxon>Saccharomycetales</taxon>
        <taxon>Saccharomycetaceae</taxon>
        <taxon>Zygotorulaspora</taxon>
    </lineage>
</organism>
<dbReference type="GO" id="GO:0005816">
    <property type="term" value="C:spindle pole body"/>
    <property type="evidence" value="ECO:0007669"/>
    <property type="project" value="UniProtKB-SubCell"/>
</dbReference>
<keyword evidence="5" id="KW-0963">Cytoplasm</keyword>
<evidence type="ECO:0000256" key="11">
    <source>
        <dbReference type="SAM" id="Coils"/>
    </source>
</evidence>
<evidence type="ECO:0000313" key="15">
    <source>
        <dbReference type="Proteomes" id="UP000509704"/>
    </source>
</evidence>
<dbReference type="Gene3D" id="6.10.310.10">
    <property type="match status" value="1"/>
</dbReference>
<evidence type="ECO:0000256" key="12">
    <source>
        <dbReference type="SAM" id="MobiDB-lite"/>
    </source>
</evidence>
<evidence type="ECO:0000259" key="13">
    <source>
        <dbReference type="Pfam" id="PF18520"/>
    </source>
</evidence>
<dbReference type="KEGG" id="zmk:HG535_0C03970"/>
<reference evidence="14 15" key="1">
    <citation type="submission" date="2020-07" db="EMBL/GenBank/DDBJ databases">
        <title>The yeast mating-type switching endonuclease HO is a domesticated member of an unorthodox homing genetic element family.</title>
        <authorList>
            <person name="Coughlan A.Y."/>
            <person name="Lombardi L."/>
            <person name="Braun-Galleani S."/>
            <person name="Martos A.R."/>
            <person name="Galeote V."/>
            <person name="Bigey F."/>
            <person name="Dequin S."/>
            <person name="Byrne K.P."/>
            <person name="Wolfe K.H."/>
        </authorList>
    </citation>
    <scope>NUCLEOTIDE SEQUENCE [LARGE SCALE GENOMIC DNA]</scope>
    <source>
        <strain evidence="14 15">NRRL Y-6702</strain>
    </source>
</reference>
<keyword evidence="15" id="KW-1185">Reference proteome</keyword>
<keyword evidence="7" id="KW-0206">Cytoskeleton</keyword>
<keyword evidence="6 11" id="KW-0175">Coiled coil</keyword>
<dbReference type="InterPro" id="IPR040593">
    <property type="entry name" value="Spc110_C"/>
</dbReference>
<dbReference type="OrthoDB" id="10255522at2759"/>
<sequence length="781" mass="92866">MDQNGSNRFEFTPIGYLKEKQNGGEIPTKRGNETINNGDGNDTLKKVRRTSMDNSLDSMRMFNDTSQFDDTLPQLNTQHMNRAVRNKRNLMDELKENAQTSNPLKEQQEKMHKLTTDNYNLRLKCNSLLKFLNNVTDEGELKKSLNLLDEVQDWKEKYNNLEDEFTELKKKYDELDIKTSEIAQNDSDINGSNKQSTLEQKVKLQKTEAELKQFQAQVKRLEKLHMDSNDTNLLESQKYKYQVDLLKSDLNKLNLKLHEKEKDFEEQEQRLYRLTNQLQEFDHKGGESLLRLESELEMKNTSIKNLEKELVSLTHGRQSLEAEVRALEKNYDELQEKYANYQKEYDSDVILAKNDKIRSLSQDKIELSNSIKKLNEDHELLKSKMQNVGNDKLTISNLEEELKQTKRKMDDAVILTKKLQNQIIDNTTKNTEKSSQRVREKDLEIETLKRKIEMHEEEYEKNIQVKIRKLEKENDLSKDQLNRQILLLQEEAGSIRESYERELMIWKDKCNSLSKENSKIQEQGQDSLKDLKRELNSKNSEMERLNNLIARSKEEQLEVNRTISRLQNSKDSYKEELKKIGTKFEYLSKEYVKLKEKESNMPYRDKGENQVLKEKYNTMKQRLLEELKSLQDENLSLERRLLDRSSRSQDNNIPLKTNTINQDQIDYYRLKYNTEVRQNNDLRIMNEYLNRVLRASSQHVRLDLLKIRNEVKAPIPSVFRSEFQNPLEPFHRRRHLRFDTVALFVLSCVRMKHAAIRRKWDEQRLKYLQRKITIDDGRISW</sequence>
<evidence type="ECO:0000256" key="2">
    <source>
        <dbReference type="ARBA" id="ARBA00004317"/>
    </source>
</evidence>
<proteinExistence type="inferred from homology"/>
<feature type="compositionally biased region" description="Basic and acidic residues" evidence="12">
    <location>
        <begin position="20"/>
        <end position="32"/>
    </location>
</feature>
<comment type="subcellular location">
    <subcellularLocation>
        <location evidence="2">Cytoplasm</location>
        <location evidence="2">Cytoskeleton</location>
        <location evidence="2">Microtubule organizing center</location>
        <location evidence="2">Spindle pole body</location>
    </subcellularLocation>
    <subcellularLocation>
        <location evidence="1">Nucleus</location>
    </subcellularLocation>
</comment>
<name>A0A7H9B0L3_ZYGMR</name>
<dbReference type="AlphaFoldDB" id="A0A7H9B0L3"/>
<evidence type="ECO:0000256" key="6">
    <source>
        <dbReference type="ARBA" id="ARBA00023054"/>
    </source>
</evidence>
<feature type="coiled-coil region" evidence="11">
    <location>
        <begin position="613"/>
        <end position="640"/>
    </location>
</feature>
<evidence type="ECO:0000256" key="8">
    <source>
        <dbReference type="ARBA" id="ARBA00023242"/>
    </source>
</evidence>
<feature type="region of interest" description="Disordered" evidence="12">
    <location>
        <begin position="20"/>
        <end position="42"/>
    </location>
</feature>
<dbReference type="EMBL" id="CP058606">
    <property type="protein sequence ID" value="QLG72043.1"/>
    <property type="molecule type" value="Genomic_DNA"/>
</dbReference>
<evidence type="ECO:0000256" key="10">
    <source>
        <dbReference type="ARBA" id="ARBA00032118"/>
    </source>
</evidence>
<dbReference type="Proteomes" id="UP000509704">
    <property type="component" value="Chromosome 3"/>
</dbReference>
<accession>A0A7H9B0L3</accession>
<evidence type="ECO:0000256" key="1">
    <source>
        <dbReference type="ARBA" id="ARBA00004123"/>
    </source>
</evidence>
<dbReference type="Gene3D" id="6.10.250.920">
    <property type="match status" value="1"/>
</dbReference>
<dbReference type="Pfam" id="PF18520">
    <property type="entry name" value="Spc110_C"/>
    <property type="match status" value="1"/>
</dbReference>
<evidence type="ECO:0000256" key="4">
    <source>
        <dbReference type="ARBA" id="ARBA00016285"/>
    </source>
</evidence>
<feature type="domain" description="Spindle pole body component 110 C-terminal" evidence="13">
    <location>
        <begin position="731"/>
        <end position="781"/>
    </location>
</feature>
<dbReference type="GeneID" id="59235741"/>
<dbReference type="Gene3D" id="1.10.287.1490">
    <property type="match status" value="1"/>
</dbReference>
<evidence type="ECO:0000256" key="9">
    <source>
        <dbReference type="ARBA" id="ARBA00025064"/>
    </source>
</evidence>
<dbReference type="GO" id="GO:0005634">
    <property type="term" value="C:nucleus"/>
    <property type="evidence" value="ECO:0007669"/>
    <property type="project" value="UniProtKB-SubCell"/>
</dbReference>
<keyword evidence="8" id="KW-0539">Nucleus</keyword>
<evidence type="ECO:0000313" key="14">
    <source>
        <dbReference type="EMBL" id="QLG72043.1"/>
    </source>
</evidence>
<protein>
    <recommendedName>
        <fullName evidence="4">Spindle pole body component 110</fullName>
    </recommendedName>
    <alternativeName>
        <fullName evidence="10">Spindle pole body spacer protein SPC110</fullName>
    </alternativeName>
</protein>
<evidence type="ECO:0000256" key="7">
    <source>
        <dbReference type="ARBA" id="ARBA00023212"/>
    </source>
</evidence>
<comment type="function">
    <text evidence="9">Component of the spindle pole body (SPB) required for the proper execution of spindle pole body (SPB) duplication. Potential role in cross-linking filaments or anchoring other molecules. It is essential for growth.</text>
</comment>
<dbReference type="RefSeq" id="XP_037143771.1">
    <property type="nucleotide sequence ID" value="XM_037287876.1"/>
</dbReference>